<dbReference type="AlphaFoldDB" id="A0A9P0ZT13"/>
<dbReference type="InterPro" id="IPR038538">
    <property type="entry name" value="MTERF_sf"/>
</dbReference>
<protein>
    <submittedName>
        <fullName evidence="4">Uncharacterized protein</fullName>
    </submittedName>
</protein>
<reference evidence="4" key="1">
    <citation type="submission" date="2022-07" db="EMBL/GenBank/DDBJ databases">
        <authorList>
            <person name="Macas J."/>
            <person name="Novak P."/>
            <person name="Neumann P."/>
        </authorList>
    </citation>
    <scope>NUCLEOTIDE SEQUENCE</scope>
</reference>
<sequence>MLAVRFFSFPSPLQVRCYKLGYPSFFPTSLLSSPSHYRSIRPDTSCVFSLIFTCHAHSKTSEAPILYNYLIETLKFPKPKALSTCRRLRWIKTLEKPESVILYLKSIGFSDAHIQCLAYVAPQLLSADVEKTLKPKIKVFEELGLSGLDLGNFISKQAFLLTRSLDTVIRPCIAVIKDVLKDDIDNHKLFLVLRRCLWIVSKSPEVRLLPNVEYLKSCGIEGTQLATLFRRQPSIFALSLPKLKELVSRVVELGVLTDSRMLAHGLHSLSCISSETFKRKLGLFKSYGFSEEECMRMFSKSPALLRTSERKIRFGVEFFFNTIKAERSLLISRPSVLMLSMEERVVPRYRVLNLLKAKRLLKKEPSFREALCLTEGCFLEKYIGKFPAEAEELLSAYKAHLLA</sequence>
<keyword evidence="2" id="KW-0806">Transcription termination</keyword>
<dbReference type="Proteomes" id="UP001152484">
    <property type="component" value="Unassembled WGS sequence"/>
</dbReference>
<dbReference type="PANTHER" id="PTHR13068:SF173">
    <property type="entry name" value="EMB|CAB62602.1"/>
    <property type="match status" value="1"/>
</dbReference>
<keyword evidence="2" id="KW-0805">Transcription regulation</keyword>
<evidence type="ECO:0000313" key="4">
    <source>
        <dbReference type="EMBL" id="CAH9109685.1"/>
    </source>
</evidence>
<dbReference type="Pfam" id="PF02536">
    <property type="entry name" value="mTERF"/>
    <property type="match status" value="2"/>
</dbReference>
<dbReference type="Gene3D" id="1.25.70.10">
    <property type="entry name" value="Transcription termination factor 3, mitochondrial"/>
    <property type="match status" value="2"/>
</dbReference>
<accession>A0A9P0ZT13</accession>
<dbReference type="OrthoDB" id="637682at2759"/>
<dbReference type="FunFam" id="1.25.70.10:FF:000001">
    <property type="entry name" value="Mitochondrial transcription termination factor-like"/>
    <property type="match status" value="1"/>
</dbReference>
<evidence type="ECO:0000256" key="1">
    <source>
        <dbReference type="ARBA" id="ARBA00007692"/>
    </source>
</evidence>
<name>A0A9P0ZT13_CUSEU</name>
<keyword evidence="5" id="KW-1185">Reference proteome</keyword>
<evidence type="ECO:0000256" key="2">
    <source>
        <dbReference type="ARBA" id="ARBA00022472"/>
    </source>
</evidence>
<dbReference type="PANTHER" id="PTHR13068">
    <property type="entry name" value="CGI-12 PROTEIN-RELATED"/>
    <property type="match status" value="1"/>
</dbReference>
<dbReference type="InterPro" id="IPR003690">
    <property type="entry name" value="MTERF"/>
</dbReference>
<gene>
    <name evidence="4" type="ORF">CEURO_LOCUS18529</name>
</gene>
<dbReference type="EMBL" id="CAMAPE010000053">
    <property type="protein sequence ID" value="CAH9109685.1"/>
    <property type="molecule type" value="Genomic_DNA"/>
</dbReference>
<evidence type="ECO:0000313" key="5">
    <source>
        <dbReference type="Proteomes" id="UP001152484"/>
    </source>
</evidence>
<evidence type="ECO:0000256" key="3">
    <source>
        <dbReference type="ARBA" id="ARBA00022946"/>
    </source>
</evidence>
<proteinExistence type="inferred from homology"/>
<dbReference type="GO" id="GO:0006353">
    <property type="term" value="P:DNA-templated transcription termination"/>
    <property type="evidence" value="ECO:0007669"/>
    <property type="project" value="UniProtKB-KW"/>
</dbReference>
<comment type="caution">
    <text evidence="4">The sequence shown here is derived from an EMBL/GenBank/DDBJ whole genome shotgun (WGS) entry which is preliminary data.</text>
</comment>
<dbReference type="GO" id="GO:0003676">
    <property type="term" value="F:nucleic acid binding"/>
    <property type="evidence" value="ECO:0007669"/>
    <property type="project" value="InterPro"/>
</dbReference>
<comment type="similarity">
    <text evidence="1">Belongs to the mTERF family.</text>
</comment>
<dbReference type="SMART" id="SM00733">
    <property type="entry name" value="Mterf"/>
    <property type="match status" value="6"/>
</dbReference>
<keyword evidence="2" id="KW-0804">Transcription</keyword>
<keyword evidence="3" id="KW-0809">Transit peptide</keyword>
<organism evidence="4 5">
    <name type="scientific">Cuscuta europaea</name>
    <name type="common">European dodder</name>
    <dbReference type="NCBI Taxonomy" id="41803"/>
    <lineage>
        <taxon>Eukaryota</taxon>
        <taxon>Viridiplantae</taxon>
        <taxon>Streptophyta</taxon>
        <taxon>Embryophyta</taxon>
        <taxon>Tracheophyta</taxon>
        <taxon>Spermatophyta</taxon>
        <taxon>Magnoliopsida</taxon>
        <taxon>eudicotyledons</taxon>
        <taxon>Gunneridae</taxon>
        <taxon>Pentapetalae</taxon>
        <taxon>asterids</taxon>
        <taxon>lamiids</taxon>
        <taxon>Solanales</taxon>
        <taxon>Convolvulaceae</taxon>
        <taxon>Cuscuteae</taxon>
        <taxon>Cuscuta</taxon>
        <taxon>Cuscuta subgen. Cuscuta</taxon>
    </lineage>
</organism>